<dbReference type="Proteomes" id="UP000601108">
    <property type="component" value="Unassembled WGS sequence"/>
</dbReference>
<organism evidence="3 4">
    <name type="scientific">Aquimarina muelleri</name>
    <dbReference type="NCBI Taxonomy" id="279356"/>
    <lineage>
        <taxon>Bacteria</taxon>
        <taxon>Pseudomonadati</taxon>
        <taxon>Bacteroidota</taxon>
        <taxon>Flavobacteriia</taxon>
        <taxon>Flavobacteriales</taxon>
        <taxon>Flavobacteriaceae</taxon>
        <taxon>Aquimarina</taxon>
    </lineage>
</organism>
<reference evidence="3 4" key="1">
    <citation type="journal article" date="2014" name="Int. J. Syst. Evol. Microbiol.">
        <title>Complete genome sequence of Corynebacterium casei LMG S-19264T (=DSM 44701T), isolated from a smear-ripened cheese.</title>
        <authorList>
            <consortium name="US DOE Joint Genome Institute (JGI-PGF)"/>
            <person name="Walter F."/>
            <person name="Albersmeier A."/>
            <person name="Kalinowski J."/>
            <person name="Ruckert C."/>
        </authorList>
    </citation>
    <scope>NUCLEOTIDE SEQUENCE [LARGE SCALE GENOMIC DNA]</scope>
    <source>
        <strain evidence="3 4">KCTC 12285</strain>
    </source>
</reference>
<proteinExistence type="predicted"/>
<evidence type="ECO:0000259" key="2">
    <source>
        <dbReference type="Pfam" id="PF18962"/>
    </source>
</evidence>
<evidence type="ECO:0000313" key="3">
    <source>
        <dbReference type="EMBL" id="GGX15683.1"/>
    </source>
</evidence>
<evidence type="ECO:0000313" key="4">
    <source>
        <dbReference type="Proteomes" id="UP000601108"/>
    </source>
</evidence>
<dbReference type="AlphaFoldDB" id="A0A918JVN7"/>
<name>A0A918JVN7_9FLAO</name>
<evidence type="ECO:0000256" key="1">
    <source>
        <dbReference type="ARBA" id="ARBA00022729"/>
    </source>
</evidence>
<keyword evidence="1" id="KW-0732">Signal</keyword>
<accession>A0A918JVN7</accession>
<feature type="domain" description="Secretion system C-terminal sorting" evidence="2">
    <location>
        <begin position="532"/>
        <end position="605"/>
    </location>
</feature>
<protein>
    <recommendedName>
        <fullName evidence="2">Secretion system C-terminal sorting domain-containing protein</fullName>
    </recommendedName>
</protein>
<comment type="caution">
    <text evidence="3">The sequence shown here is derived from an EMBL/GenBank/DDBJ whole genome shotgun (WGS) entry which is preliminary data.</text>
</comment>
<sequence>MVTNGDFSQYDPNCGDFRFAFEDGCVSVWTEFSADASLWGVPTNPYAWMWSANGSFEALQTPVAFEQGKCYTVSFRVRTNDNGNTNTNTNGIINLRAVNLQNGGIQSEQDIYVNSIGGNYLNNWKPITVSFIPTANFSTLLINPLYAGSAPQAEMSIDDIVVVEDHLAVDFHFEDASGTTKDIFCAGETIFLDGSASADEDNYFIEAYKRPKGSTSNFQAISSLGWTAGELNTINLTTLFGTAGITFDIGYEYEIKVAVQNTCTNWLPLTKRFTVLGNVHLNPNFAMNTFCAGDGTISAEVTTTEPTANQWWGLFETSTSATTGGTQVGAIQTGNTYTFTGLSWTKNYYIKHGVWKDSDKDACYPWQESRQTVTTPVSWKGQTSDFNISLTTDFNGNVVVNTQADTNPVNVYHLWDLYDSNDNVVGTTYCCSVDAVTYSGLSLNTWYYIKHGVWNNCIGWTETRIYFRVQTQKSRNNNDPVRFILETKEYPYEPDSGYIQQINDQIVSGAIYEMYEEYKKDKRTVTESKIEIYPNPVQVGKTLTISNSSKNPIKKIELVTLSGKSTVLEYVRQSENIQVPIDERTSKGMYFVRITKQSGEIITKQVAIQ</sequence>
<dbReference type="NCBIfam" id="TIGR04183">
    <property type="entry name" value="Por_Secre_tail"/>
    <property type="match status" value="1"/>
</dbReference>
<dbReference type="Gene3D" id="2.60.120.260">
    <property type="entry name" value="Galactose-binding domain-like"/>
    <property type="match status" value="1"/>
</dbReference>
<dbReference type="EMBL" id="BMWS01000009">
    <property type="protein sequence ID" value="GGX15683.1"/>
    <property type="molecule type" value="Genomic_DNA"/>
</dbReference>
<keyword evidence="4" id="KW-1185">Reference proteome</keyword>
<dbReference type="InterPro" id="IPR026444">
    <property type="entry name" value="Secre_tail"/>
</dbReference>
<gene>
    <name evidence="3" type="ORF">GCM10007384_16530</name>
</gene>
<dbReference type="Pfam" id="PF18962">
    <property type="entry name" value="Por_Secre_tail"/>
    <property type="match status" value="1"/>
</dbReference>